<dbReference type="PANTHER" id="PTHR46558">
    <property type="entry name" value="TRACRIPTIONAL REGULATORY PROTEIN-RELATED-RELATED"/>
    <property type="match status" value="1"/>
</dbReference>
<accession>A0A3B0YKM9</accession>
<dbReference type="Pfam" id="PF01381">
    <property type="entry name" value="HTH_3"/>
    <property type="match status" value="1"/>
</dbReference>
<evidence type="ECO:0000259" key="2">
    <source>
        <dbReference type="PROSITE" id="PS50943"/>
    </source>
</evidence>
<reference evidence="3" key="1">
    <citation type="submission" date="2018-06" db="EMBL/GenBank/DDBJ databases">
        <authorList>
            <person name="Zhirakovskaya E."/>
        </authorList>
    </citation>
    <scope>NUCLEOTIDE SEQUENCE</scope>
</reference>
<sequence length="132" mass="14707">MIAQRIKQARESKGISKAELARRVAVSRASVSMWEDGKNVSSANILKIAGVLDVAPEWIQYGVGEENVCVNTLADCLAYVRKVTSRKDLDLSDDQYARVAAHLYQEHGKGAPLNEVQVEHLFKEQTRLQQVV</sequence>
<keyword evidence="1" id="KW-0238">DNA-binding</keyword>
<dbReference type="SUPFAM" id="SSF47413">
    <property type="entry name" value="lambda repressor-like DNA-binding domains"/>
    <property type="match status" value="1"/>
</dbReference>
<dbReference type="InterPro" id="IPR001387">
    <property type="entry name" value="Cro/C1-type_HTH"/>
</dbReference>
<gene>
    <name evidence="3" type="ORF">MNBD_GAMMA12-637</name>
</gene>
<dbReference type="SMART" id="SM00530">
    <property type="entry name" value="HTH_XRE"/>
    <property type="match status" value="1"/>
</dbReference>
<evidence type="ECO:0000256" key="1">
    <source>
        <dbReference type="ARBA" id="ARBA00023125"/>
    </source>
</evidence>
<evidence type="ECO:0000313" key="3">
    <source>
        <dbReference type="EMBL" id="VAW75862.1"/>
    </source>
</evidence>
<protein>
    <recommendedName>
        <fullName evidence="2">HTH cro/C1-type domain-containing protein</fullName>
    </recommendedName>
</protein>
<name>A0A3B0YKM9_9ZZZZ</name>
<dbReference type="Gene3D" id="1.10.260.40">
    <property type="entry name" value="lambda repressor-like DNA-binding domains"/>
    <property type="match status" value="1"/>
</dbReference>
<dbReference type="PANTHER" id="PTHR46558:SF4">
    <property type="entry name" value="DNA-BIDING PHAGE PROTEIN"/>
    <property type="match status" value="1"/>
</dbReference>
<proteinExistence type="predicted"/>
<dbReference type="InterPro" id="IPR010982">
    <property type="entry name" value="Lambda_DNA-bd_dom_sf"/>
</dbReference>
<organism evidence="3">
    <name type="scientific">hydrothermal vent metagenome</name>
    <dbReference type="NCBI Taxonomy" id="652676"/>
    <lineage>
        <taxon>unclassified sequences</taxon>
        <taxon>metagenomes</taxon>
        <taxon>ecological metagenomes</taxon>
    </lineage>
</organism>
<dbReference type="PROSITE" id="PS50943">
    <property type="entry name" value="HTH_CROC1"/>
    <property type="match status" value="1"/>
</dbReference>
<dbReference type="CDD" id="cd00093">
    <property type="entry name" value="HTH_XRE"/>
    <property type="match status" value="1"/>
</dbReference>
<feature type="domain" description="HTH cro/C1-type" evidence="2">
    <location>
        <begin position="6"/>
        <end position="59"/>
    </location>
</feature>
<dbReference type="AlphaFoldDB" id="A0A3B0YKM9"/>
<dbReference type="EMBL" id="UOFL01000094">
    <property type="protein sequence ID" value="VAW75862.1"/>
    <property type="molecule type" value="Genomic_DNA"/>
</dbReference>
<dbReference type="GO" id="GO:0003677">
    <property type="term" value="F:DNA binding"/>
    <property type="evidence" value="ECO:0007669"/>
    <property type="project" value="UniProtKB-KW"/>
</dbReference>